<proteinExistence type="predicted"/>
<name>A0ACC0BBL5_CATRO</name>
<dbReference type="Proteomes" id="UP001060085">
    <property type="component" value="Linkage Group LG04"/>
</dbReference>
<accession>A0ACC0BBL5</accession>
<comment type="caution">
    <text evidence="1">The sequence shown here is derived from an EMBL/GenBank/DDBJ whole genome shotgun (WGS) entry which is preliminary data.</text>
</comment>
<dbReference type="EMBL" id="CM044704">
    <property type="protein sequence ID" value="KAI5670055.1"/>
    <property type="molecule type" value="Genomic_DNA"/>
</dbReference>
<evidence type="ECO:0000313" key="1">
    <source>
        <dbReference type="EMBL" id="KAI5670055.1"/>
    </source>
</evidence>
<evidence type="ECO:0000313" key="2">
    <source>
        <dbReference type="Proteomes" id="UP001060085"/>
    </source>
</evidence>
<keyword evidence="2" id="KW-1185">Reference proteome</keyword>
<gene>
    <name evidence="1" type="ORF">M9H77_19908</name>
</gene>
<organism evidence="1 2">
    <name type="scientific">Catharanthus roseus</name>
    <name type="common">Madagascar periwinkle</name>
    <name type="synonym">Vinca rosea</name>
    <dbReference type="NCBI Taxonomy" id="4058"/>
    <lineage>
        <taxon>Eukaryota</taxon>
        <taxon>Viridiplantae</taxon>
        <taxon>Streptophyta</taxon>
        <taxon>Embryophyta</taxon>
        <taxon>Tracheophyta</taxon>
        <taxon>Spermatophyta</taxon>
        <taxon>Magnoliopsida</taxon>
        <taxon>eudicotyledons</taxon>
        <taxon>Gunneridae</taxon>
        <taxon>Pentapetalae</taxon>
        <taxon>asterids</taxon>
        <taxon>lamiids</taxon>
        <taxon>Gentianales</taxon>
        <taxon>Apocynaceae</taxon>
        <taxon>Rauvolfioideae</taxon>
        <taxon>Vinceae</taxon>
        <taxon>Catharanthinae</taxon>
        <taxon>Catharanthus</taxon>
    </lineage>
</organism>
<protein>
    <submittedName>
        <fullName evidence="1">Uncharacterized protein</fullName>
    </submittedName>
</protein>
<reference evidence="2" key="1">
    <citation type="journal article" date="2023" name="Nat. Plants">
        <title>Single-cell RNA sequencing provides a high-resolution roadmap for understanding the multicellular compartmentation of specialized metabolism.</title>
        <authorList>
            <person name="Sun S."/>
            <person name="Shen X."/>
            <person name="Li Y."/>
            <person name="Li Y."/>
            <person name="Wang S."/>
            <person name="Li R."/>
            <person name="Zhang H."/>
            <person name="Shen G."/>
            <person name="Guo B."/>
            <person name="Wei J."/>
            <person name="Xu J."/>
            <person name="St-Pierre B."/>
            <person name="Chen S."/>
            <person name="Sun C."/>
        </authorList>
    </citation>
    <scope>NUCLEOTIDE SEQUENCE [LARGE SCALE GENOMIC DNA]</scope>
</reference>
<sequence>MEGLIPLVYKNIKKSRTRRHYQYLSSAADFYMNDDHHEIQQMVMPPPPSSHRRHHHHHDGFIINGAVAAGAAELGKGDHDDYRRSNSIHVDYLGRRPLSQGKLVRFRSHNYRLFSCVSGGGGGVG</sequence>